<keyword evidence="2" id="KW-1185">Reference proteome</keyword>
<dbReference type="RefSeq" id="WP_245729042.1">
    <property type="nucleotide sequence ID" value="NZ_FMZO01000001.1"/>
</dbReference>
<protein>
    <recommendedName>
        <fullName evidence="3">CarboxypepD_reg-like domain-containing protein</fullName>
    </recommendedName>
</protein>
<evidence type="ECO:0000313" key="2">
    <source>
        <dbReference type="Proteomes" id="UP000198757"/>
    </source>
</evidence>
<name>A0A1G6I0X7_NIADE</name>
<dbReference type="EMBL" id="FMZO01000001">
    <property type="protein sequence ID" value="SDB99715.1"/>
    <property type="molecule type" value="Genomic_DNA"/>
</dbReference>
<dbReference type="InterPro" id="IPR008969">
    <property type="entry name" value="CarboxyPept-like_regulatory"/>
</dbReference>
<organism evidence="1 2">
    <name type="scientific">Niabella drilacis (strain DSM 25811 / CCM 8410 / CCUG 62505 / LMG 26954 / E90)</name>
    <dbReference type="NCBI Taxonomy" id="1285928"/>
    <lineage>
        <taxon>Bacteria</taxon>
        <taxon>Pseudomonadati</taxon>
        <taxon>Bacteroidota</taxon>
        <taxon>Chitinophagia</taxon>
        <taxon>Chitinophagales</taxon>
        <taxon>Chitinophagaceae</taxon>
        <taxon>Niabella</taxon>
    </lineage>
</organism>
<sequence length="236" mass="26819">MQRSISILILGFVLLPAITSGQTYLRGNIFMYTNDTPVPGASVTNLTSGKTTLATPSGSYTIEAKNKDIVVFSFTGLTSDTVKVESQLLKTGYDVGLTEDPHTLRNVTVTSNYQLDSLRRREEYGRYFEKGPGITGGNRPSDGFGISVSPISHFSKKSREQRKFRKQLLKNEEEAYIDYVFSPAWVTKLTGLKNDSLRQFMYLYRPSYKQARDLDRSNMTAYINDRYKEFIRPKNK</sequence>
<gene>
    <name evidence="1" type="ORF">SAMN04487894_10140</name>
</gene>
<dbReference type="SUPFAM" id="SSF49464">
    <property type="entry name" value="Carboxypeptidase regulatory domain-like"/>
    <property type="match status" value="1"/>
</dbReference>
<reference evidence="2" key="1">
    <citation type="submission" date="2016-10" db="EMBL/GenBank/DDBJ databases">
        <authorList>
            <person name="Varghese N."/>
            <person name="Submissions S."/>
        </authorList>
    </citation>
    <scope>NUCLEOTIDE SEQUENCE [LARGE SCALE GENOMIC DNA]</scope>
    <source>
        <strain evidence="2">DSM 25811 / CCM 8410 / LMG 26954 / E90</strain>
    </source>
</reference>
<dbReference type="STRING" id="1285928.SAMN04487894_10140"/>
<evidence type="ECO:0008006" key="3">
    <source>
        <dbReference type="Google" id="ProtNLM"/>
    </source>
</evidence>
<proteinExistence type="predicted"/>
<evidence type="ECO:0000313" key="1">
    <source>
        <dbReference type="EMBL" id="SDB99715.1"/>
    </source>
</evidence>
<dbReference type="AlphaFoldDB" id="A0A1G6I0X7"/>
<accession>A0A1G6I0X7</accession>
<dbReference type="Proteomes" id="UP000198757">
    <property type="component" value="Unassembled WGS sequence"/>
</dbReference>